<feature type="transmembrane region" description="Helical" evidence="8">
    <location>
        <begin position="143"/>
        <end position="163"/>
    </location>
</feature>
<evidence type="ECO:0000256" key="1">
    <source>
        <dbReference type="ARBA" id="ARBA00004370"/>
    </source>
</evidence>
<dbReference type="InterPro" id="IPR013057">
    <property type="entry name" value="AA_transpt_TM"/>
</dbReference>
<evidence type="ECO:0000256" key="8">
    <source>
        <dbReference type="SAM" id="Phobius"/>
    </source>
</evidence>
<accession>A0ABY8UL97</accession>
<evidence type="ECO:0000256" key="6">
    <source>
        <dbReference type="ARBA" id="ARBA00023136"/>
    </source>
</evidence>
<evidence type="ECO:0000256" key="4">
    <source>
        <dbReference type="ARBA" id="ARBA00022970"/>
    </source>
</evidence>
<feature type="compositionally biased region" description="Acidic residues" evidence="7">
    <location>
        <begin position="29"/>
        <end position="41"/>
    </location>
</feature>
<dbReference type="Proteomes" id="UP001244341">
    <property type="component" value="Chromosome 12b"/>
</dbReference>
<keyword evidence="5 8" id="KW-1133">Transmembrane helix</keyword>
<evidence type="ECO:0000256" key="7">
    <source>
        <dbReference type="SAM" id="MobiDB-lite"/>
    </source>
</evidence>
<dbReference type="PANTHER" id="PTHR48017">
    <property type="entry name" value="OS05G0424000 PROTEIN-RELATED"/>
    <property type="match status" value="1"/>
</dbReference>
<keyword evidence="2" id="KW-0813">Transport</keyword>
<name>A0ABY8UL97_TETOB</name>
<evidence type="ECO:0000259" key="9">
    <source>
        <dbReference type="Pfam" id="PF01490"/>
    </source>
</evidence>
<comment type="subcellular location">
    <subcellularLocation>
        <location evidence="1">Membrane</location>
    </subcellularLocation>
</comment>
<evidence type="ECO:0000313" key="10">
    <source>
        <dbReference type="EMBL" id="WIA21016.1"/>
    </source>
</evidence>
<dbReference type="Pfam" id="PF01490">
    <property type="entry name" value="Aa_trans"/>
    <property type="match status" value="1"/>
</dbReference>
<feature type="transmembrane region" description="Helical" evidence="8">
    <location>
        <begin position="381"/>
        <end position="400"/>
    </location>
</feature>
<feature type="transmembrane region" description="Helical" evidence="8">
    <location>
        <begin position="56"/>
        <end position="75"/>
    </location>
</feature>
<reference evidence="10 11" key="1">
    <citation type="submission" date="2023-05" db="EMBL/GenBank/DDBJ databases">
        <title>A 100% complete, gapless, phased diploid assembly of the Scenedesmus obliquus UTEX 3031 genome.</title>
        <authorList>
            <person name="Biondi T.C."/>
            <person name="Hanschen E.R."/>
            <person name="Kwon T."/>
            <person name="Eng W."/>
            <person name="Kruse C.P.S."/>
            <person name="Koehler S.I."/>
            <person name="Kunde Y."/>
            <person name="Gleasner C.D."/>
            <person name="You Mak K.T."/>
            <person name="Polle J."/>
            <person name="Hovde B.T."/>
            <person name="Starkenburg S.R."/>
        </authorList>
    </citation>
    <scope>NUCLEOTIDE SEQUENCE [LARGE SCALE GENOMIC DNA]</scope>
    <source>
        <strain evidence="10 11">DOE0152z</strain>
    </source>
</reference>
<feature type="transmembrane region" description="Helical" evidence="8">
    <location>
        <begin position="406"/>
        <end position="425"/>
    </location>
</feature>
<feature type="transmembrane region" description="Helical" evidence="8">
    <location>
        <begin position="207"/>
        <end position="228"/>
    </location>
</feature>
<organism evidence="10 11">
    <name type="scientific">Tetradesmus obliquus</name>
    <name type="common">Green alga</name>
    <name type="synonym">Acutodesmus obliquus</name>
    <dbReference type="NCBI Taxonomy" id="3088"/>
    <lineage>
        <taxon>Eukaryota</taxon>
        <taxon>Viridiplantae</taxon>
        <taxon>Chlorophyta</taxon>
        <taxon>core chlorophytes</taxon>
        <taxon>Chlorophyceae</taxon>
        <taxon>CS clade</taxon>
        <taxon>Sphaeropleales</taxon>
        <taxon>Scenedesmaceae</taxon>
        <taxon>Tetradesmus</taxon>
    </lineage>
</organism>
<keyword evidence="3 8" id="KW-0812">Transmembrane</keyword>
<keyword evidence="11" id="KW-1185">Reference proteome</keyword>
<evidence type="ECO:0000256" key="2">
    <source>
        <dbReference type="ARBA" id="ARBA00022448"/>
    </source>
</evidence>
<gene>
    <name evidence="10" type="ORF">OEZ85_005348</name>
</gene>
<feature type="transmembrane region" description="Helical" evidence="8">
    <location>
        <begin position="82"/>
        <end position="102"/>
    </location>
</feature>
<sequence length="473" mass="51017">MFSSKPAYSQVPAEIELERLHARSSDANDGTDDAAEAQQDEEDRHMPLTASREGHWYSSAFHNVTAMVGAGVLGLPYSFVYLGWAGGMCVMLLSLAISWYTFYELVHLHEVPHPTHPGVKPPRRLNRYHELTQHAWGVVRGSWAILPFQVAVMSGLGVTYTVTGGSSLASLARRHGYVGVSRTGCIVAFSAAQVLLSQLPSFNDLTWVSGVGALMSLVYSVIAVTLSIGQASSGNQEQQPSYELGTPGESSYEFLFGVFNAIATVCFAWGGHNVALEIQATLPYPPSTVQPMMRGVNLAYLAAFICYFGVSITGYAVFGNAVAENVLESIGQPLSLISLAEVCVVLHVAASCQVYSFPVYDMIQQALWRRGLRLSRAAARLVRAGYMLLICFVAALLPFFGDLMGLVGAIGVTPTTFLMPALLWLHLRRPPRSSIAFIGNVAIVVLCALVGVLGAVGSLHLIARHAAQYQLFS</sequence>
<evidence type="ECO:0000256" key="5">
    <source>
        <dbReference type="ARBA" id="ARBA00022989"/>
    </source>
</evidence>
<feature type="region of interest" description="Disordered" evidence="7">
    <location>
        <begin position="19"/>
        <end position="44"/>
    </location>
</feature>
<feature type="transmembrane region" description="Helical" evidence="8">
    <location>
        <begin position="298"/>
        <end position="318"/>
    </location>
</feature>
<feature type="transmembrane region" description="Helical" evidence="8">
    <location>
        <begin position="338"/>
        <end position="360"/>
    </location>
</feature>
<evidence type="ECO:0000313" key="11">
    <source>
        <dbReference type="Proteomes" id="UP001244341"/>
    </source>
</evidence>
<feature type="domain" description="Amino acid transporter transmembrane" evidence="9">
    <location>
        <begin position="54"/>
        <end position="459"/>
    </location>
</feature>
<keyword evidence="6 8" id="KW-0472">Membrane</keyword>
<proteinExistence type="predicted"/>
<protein>
    <recommendedName>
        <fullName evidence="9">Amino acid transporter transmembrane domain-containing protein</fullName>
    </recommendedName>
</protein>
<keyword evidence="4" id="KW-0029">Amino-acid transport</keyword>
<feature type="transmembrane region" description="Helical" evidence="8">
    <location>
        <begin position="437"/>
        <end position="463"/>
    </location>
</feature>
<evidence type="ECO:0000256" key="3">
    <source>
        <dbReference type="ARBA" id="ARBA00022692"/>
    </source>
</evidence>
<dbReference type="EMBL" id="CP126219">
    <property type="protein sequence ID" value="WIA21016.1"/>
    <property type="molecule type" value="Genomic_DNA"/>
</dbReference>